<dbReference type="SMART" id="SM00062">
    <property type="entry name" value="PBPb"/>
    <property type="match status" value="1"/>
</dbReference>
<evidence type="ECO:0000259" key="8">
    <source>
        <dbReference type="SMART" id="SM00062"/>
    </source>
</evidence>
<evidence type="ECO:0000256" key="4">
    <source>
        <dbReference type="ARBA" id="ARBA00022729"/>
    </source>
</evidence>
<dbReference type="Pfam" id="PF00497">
    <property type="entry name" value="SBP_bac_3"/>
    <property type="match status" value="1"/>
</dbReference>
<comment type="subcellular location">
    <subcellularLocation>
        <location evidence="1">Periplasm</location>
    </subcellularLocation>
</comment>
<dbReference type="EMBL" id="CP062699">
    <property type="protein sequence ID" value="QOJ89542.1"/>
    <property type="molecule type" value="Genomic_DNA"/>
</dbReference>
<comment type="similarity">
    <text evidence="2 6">Belongs to the bacterial solute-binding protein 3 family.</text>
</comment>
<feature type="signal peptide" evidence="7">
    <location>
        <begin position="1"/>
        <end position="24"/>
    </location>
</feature>
<evidence type="ECO:0000256" key="5">
    <source>
        <dbReference type="ARBA" id="ARBA00022764"/>
    </source>
</evidence>
<dbReference type="InterPro" id="IPR001638">
    <property type="entry name" value="Solute-binding_3/MltF_N"/>
</dbReference>
<evidence type="ECO:0000256" key="3">
    <source>
        <dbReference type="ARBA" id="ARBA00022448"/>
    </source>
</evidence>
<sequence length="256" mass="27915">MNSSKYLACAAVVLILLFGAGAHAEQKSLRIATEGTYPPFSYLENGQLTGFDVDIAKALCERIQARCEIISQGWDGMIPGLMSGKYDAVVASMAITEERKQKIDFTDKYYATPARFIAEKSAGISDTSVAGMAGKVIGVQGSTTQGSYLEDFYKDSEIKVYKTVDDAAMDLANGRLDAVFSDSAILYPWLQTSLGACCDFVGQEVRDDKYFGVGKGIGVRKEDQALRGELDTAIKALLADGTYQRINQKYFPFAIY</sequence>
<name>A0A7L9GAV9_9PSED</name>
<protein>
    <submittedName>
        <fullName evidence="9">Transporter substrate-binding domain-containing protein</fullName>
    </submittedName>
</protein>
<dbReference type="PANTHER" id="PTHR35936">
    <property type="entry name" value="MEMBRANE-BOUND LYTIC MUREIN TRANSGLYCOSYLASE F"/>
    <property type="match status" value="1"/>
</dbReference>
<dbReference type="SUPFAM" id="SSF53850">
    <property type="entry name" value="Periplasmic binding protein-like II"/>
    <property type="match status" value="1"/>
</dbReference>
<evidence type="ECO:0000313" key="10">
    <source>
        <dbReference type="Proteomes" id="UP000593847"/>
    </source>
</evidence>
<keyword evidence="10" id="KW-1185">Reference proteome</keyword>
<dbReference type="PANTHER" id="PTHR35936:SF17">
    <property type="entry name" value="ARGININE-BINDING EXTRACELLULAR PROTEIN ARTP"/>
    <property type="match status" value="1"/>
</dbReference>
<evidence type="ECO:0000313" key="9">
    <source>
        <dbReference type="EMBL" id="QOJ89542.1"/>
    </source>
</evidence>
<proteinExistence type="inferred from homology"/>
<keyword evidence="5" id="KW-0574">Periplasm</keyword>
<reference evidence="9" key="1">
    <citation type="submission" date="2020-09" db="EMBL/GenBank/DDBJ databases">
        <title>Complete genome sequence of Pseudomonas taiwanensis CC, a plant growth-promoting and biotite-weathering strain.</title>
        <authorList>
            <person name="Cheng C."/>
        </authorList>
    </citation>
    <scope>NUCLEOTIDE SEQUENCE [LARGE SCALE GENOMIC DNA]</scope>
    <source>
        <strain evidence="9">WRS8</strain>
    </source>
</reference>
<organism evidence="9 10">
    <name type="scientific">Pseudomonas taiwanensis</name>
    <dbReference type="NCBI Taxonomy" id="470150"/>
    <lineage>
        <taxon>Bacteria</taxon>
        <taxon>Pseudomonadati</taxon>
        <taxon>Pseudomonadota</taxon>
        <taxon>Gammaproteobacteria</taxon>
        <taxon>Pseudomonadales</taxon>
        <taxon>Pseudomonadaceae</taxon>
        <taxon>Pseudomonas</taxon>
    </lineage>
</organism>
<keyword evidence="3" id="KW-0813">Transport</keyword>
<dbReference type="AlphaFoldDB" id="A0A7L9GAV9"/>
<gene>
    <name evidence="9" type="ORF">ICN73_16895</name>
</gene>
<dbReference type="RefSeq" id="WP_192907337.1">
    <property type="nucleotide sequence ID" value="NZ_CP062699.1"/>
</dbReference>
<evidence type="ECO:0000256" key="1">
    <source>
        <dbReference type="ARBA" id="ARBA00004418"/>
    </source>
</evidence>
<evidence type="ECO:0000256" key="7">
    <source>
        <dbReference type="SAM" id="SignalP"/>
    </source>
</evidence>
<keyword evidence="4 7" id="KW-0732">Signal</keyword>
<dbReference type="KEGG" id="ptai:ICN73_16895"/>
<dbReference type="GO" id="GO:0030288">
    <property type="term" value="C:outer membrane-bounded periplasmic space"/>
    <property type="evidence" value="ECO:0007669"/>
    <property type="project" value="InterPro"/>
</dbReference>
<feature type="domain" description="Solute-binding protein family 3/N-terminal" evidence="8">
    <location>
        <begin position="28"/>
        <end position="254"/>
    </location>
</feature>
<dbReference type="PROSITE" id="PS01039">
    <property type="entry name" value="SBP_BACTERIAL_3"/>
    <property type="match status" value="1"/>
</dbReference>
<feature type="chain" id="PRO_5031421399" evidence="7">
    <location>
        <begin position="25"/>
        <end position="256"/>
    </location>
</feature>
<dbReference type="NCBIfam" id="TIGR01096">
    <property type="entry name" value="3A0103s03R"/>
    <property type="match status" value="1"/>
</dbReference>
<dbReference type="Gene3D" id="3.40.190.10">
    <property type="entry name" value="Periplasmic binding protein-like II"/>
    <property type="match status" value="2"/>
</dbReference>
<evidence type="ECO:0000256" key="2">
    <source>
        <dbReference type="ARBA" id="ARBA00010333"/>
    </source>
</evidence>
<evidence type="ECO:0000256" key="6">
    <source>
        <dbReference type="RuleBase" id="RU003744"/>
    </source>
</evidence>
<dbReference type="Proteomes" id="UP000593847">
    <property type="component" value="Chromosome"/>
</dbReference>
<dbReference type="InterPro" id="IPR005768">
    <property type="entry name" value="Lys_Arg_Orn-bd"/>
</dbReference>
<dbReference type="InterPro" id="IPR018313">
    <property type="entry name" value="SBP_3_CS"/>
</dbReference>
<accession>A0A7L9GAV9</accession>